<evidence type="ECO:0000256" key="1">
    <source>
        <dbReference type="SAM" id="MobiDB-lite"/>
    </source>
</evidence>
<name>A0AAW7JH37_9BACT</name>
<dbReference type="AlphaFoldDB" id="A0AAW7JH37"/>
<feature type="region of interest" description="Disordered" evidence="1">
    <location>
        <begin position="102"/>
        <end position="131"/>
    </location>
</feature>
<evidence type="ECO:0000313" key="3">
    <source>
        <dbReference type="EMBL" id="MDN0024509.1"/>
    </source>
</evidence>
<protein>
    <submittedName>
        <fullName evidence="3">Uncharacterized protein</fullName>
    </submittedName>
</protein>
<dbReference type="EMBL" id="JAUEIF010000002">
    <property type="protein sequence ID" value="MDN0024509.1"/>
    <property type="molecule type" value="Genomic_DNA"/>
</dbReference>
<evidence type="ECO:0000313" key="4">
    <source>
        <dbReference type="Proteomes" id="UP001167831"/>
    </source>
</evidence>
<feature type="compositionally biased region" description="Basic and acidic residues" evidence="1">
    <location>
        <begin position="102"/>
        <end position="124"/>
    </location>
</feature>
<dbReference type="Proteomes" id="UP001168478">
    <property type="component" value="Unassembled WGS sequence"/>
</dbReference>
<evidence type="ECO:0000313" key="2">
    <source>
        <dbReference type="EMBL" id="MDN0022098.1"/>
    </source>
</evidence>
<keyword evidence="4" id="KW-1185">Reference proteome</keyword>
<evidence type="ECO:0000313" key="5">
    <source>
        <dbReference type="Proteomes" id="UP001168478"/>
    </source>
</evidence>
<dbReference type="RefSeq" id="WP_289824756.1">
    <property type="nucleotide sequence ID" value="NZ_JAUEIE010000002.1"/>
</dbReference>
<dbReference type="EMBL" id="JAUEIE010000002">
    <property type="protein sequence ID" value="MDN0022098.1"/>
    <property type="molecule type" value="Genomic_DNA"/>
</dbReference>
<reference evidence="3" key="2">
    <citation type="submission" date="2023-08" db="EMBL/GenBank/DDBJ databases">
        <title>Identification and characterization of horizontal gene transfer across gut microbiota members of farm animals based on homology search.</title>
        <authorList>
            <person name="Schwarzerova J."/>
            <person name="Nykrynova M."/>
            <person name="Jureckova K."/>
            <person name="Cejkova D."/>
            <person name="Rychlik I."/>
        </authorList>
    </citation>
    <scope>NUCLEOTIDE SEQUENCE</scope>
    <source>
        <strain evidence="3">ET15</strain>
        <strain evidence="2">ET37</strain>
    </source>
</reference>
<gene>
    <name evidence="2" type="ORF">QVN81_03540</name>
    <name evidence="3" type="ORF">QVN84_03060</name>
</gene>
<dbReference type="Proteomes" id="UP001167831">
    <property type="component" value="Unassembled WGS sequence"/>
</dbReference>
<proteinExistence type="predicted"/>
<accession>A0AAW7JH37</accession>
<comment type="caution">
    <text evidence="3">The sequence shown here is derived from an EMBL/GenBank/DDBJ whole genome shotgun (WGS) entry which is preliminary data.</text>
</comment>
<reference evidence="3" key="1">
    <citation type="submission" date="2023-06" db="EMBL/GenBank/DDBJ databases">
        <authorList>
            <person name="Zeman M."/>
            <person name="Kubasova T."/>
            <person name="Jahodarova E."/>
            <person name="Nykrynova M."/>
            <person name="Rychlik I."/>
        </authorList>
    </citation>
    <scope>NUCLEOTIDE SEQUENCE</scope>
    <source>
        <strain evidence="3">ET15</strain>
        <strain evidence="2">ET37</strain>
    </source>
</reference>
<sequence>MEVRTRTGTVDIYEGARFAEMAIAGCPFLGMCVMEALSEPDVSVRSDGYRYYTWKARDVSTGEVTVYGVSEETTAYAPKLYPMDSPLVVAWLERLDDAASEAMKEKRKSDESDVREEACRKETDVEQTDGQAAGGVEKTIDRTAPLSVTAHAADGGEGRDIGCGIAVTTSGKSFTLINRTTGKRREFVSESGQVLMDDSEIDLESIHRRFEHCWCADEKHARYRFGLYCGFEDGLCALSWTIYPDGRYFSDDGGFGADDNGEENVYCIINTDMEVVVPFRPMADVREELRRAALHTHRDNRCRDDNGTSVG</sequence>
<organism evidence="3 5">
    <name type="scientific">Leyella lascolaii</name>
    <dbReference type="NCBI Taxonomy" id="1776379"/>
    <lineage>
        <taxon>Bacteria</taxon>
        <taxon>Pseudomonadati</taxon>
        <taxon>Bacteroidota</taxon>
        <taxon>Bacteroidia</taxon>
        <taxon>Bacteroidales</taxon>
        <taxon>Prevotellaceae</taxon>
        <taxon>Leyella</taxon>
    </lineage>
</organism>